<evidence type="ECO:0000259" key="1">
    <source>
        <dbReference type="Pfam" id="PF13456"/>
    </source>
</evidence>
<dbReference type="Proteomes" id="UP000266723">
    <property type="component" value="Unassembled WGS sequence"/>
</dbReference>
<dbReference type="InterPro" id="IPR002156">
    <property type="entry name" value="RNaseH_domain"/>
</dbReference>
<gene>
    <name evidence="2" type="ORF">DY000_02005110</name>
</gene>
<comment type="caution">
    <text evidence="2">The sequence shown here is derived from an EMBL/GenBank/DDBJ whole genome shotgun (WGS) entry which is preliminary data.</text>
</comment>
<reference evidence="2 3" key="1">
    <citation type="journal article" date="2020" name="BMC Genomics">
        <title>Intraspecific diversification of the crop wild relative Brassica cretica Lam. using demographic model selection.</title>
        <authorList>
            <person name="Kioukis A."/>
            <person name="Michalopoulou V.A."/>
            <person name="Briers L."/>
            <person name="Pirintsos S."/>
            <person name="Studholme D.J."/>
            <person name="Pavlidis P."/>
            <person name="Sarris P.F."/>
        </authorList>
    </citation>
    <scope>NUCLEOTIDE SEQUENCE [LARGE SCALE GENOMIC DNA]</scope>
    <source>
        <strain evidence="3">cv. PFS-1207/04</strain>
    </source>
</reference>
<dbReference type="EMBL" id="QGKV02000832">
    <property type="protein sequence ID" value="KAF3550783.1"/>
    <property type="molecule type" value="Genomic_DNA"/>
</dbReference>
<dbReference type="CDD" id="cd06222">
    <property type="entry name" value="RNase_H_like"/>
    <property type="match status" value="1"/>
</dbReference>
<evidence type="ECO:0000313" key="3">
    <source>
        <dbReference type="Proteomes" id="UP000266723"/>
    </source>
</evidence>
<sequence>MTSDVCCPRCKEPETPMHTFFFCEFARKVWAEIPLKHTVHIAVDETFKTAITWFRKAICLPPVGVTTNIMPWTCWMIWKERNTLIFEGKSRTPEEIAAKALGLAREWKQAQQIQQTKGKKIPSYRQDQRSQQDLIECRTDAAWDKGQRKAGLAWIFTGLQNPAQDQGHTTQDFVNSPLIAEALAVRLSLCMAATMKLSKLRVCSDSLTLIAAINNKQQMKEIVGIVRDIQEISSEFDFIVFSHIPRKNNERADSLAKQALRAASV</sequence>
<evidence type="ECO:0000313" key="2">
    <source>
        <dbReference type="EMBL" id="KAF3550783.1"/>
    </source>
</evidence>
<organism evidence="2 3">
    <name type="scientific">Brassica cretica</name>
    <name type="common">Mustard</name>
    <dbReference type="NCBI Taxonomy" id="69181"/>
    <lineage>
        <taxon>Eukaryota</taxon>
        <taxon>Viridiplantae</taxon>
        <taxon>Streptophyta</taxon>
        <taxon>Embryophyta</taxon>
        <taxon>Tracheophyta</taxon>
        <taxon>Spermatophyta</taxon>
        <taxon>Magnoliopsida</taxon>
        <taxon>eudicotyledons</taxon>
        <taxon>Gunneridae</taxon>
        <taxon>Pentapetalae</taxon>
        <taxon>rosids</taxon>
        <taxon>malvids</taxon>
        <taxon>Brassicales</taxon>
        <taxon>Brassicaceae</taxon>
        <taxon>Brassiceae</taxon>
        <taxon>Brassica</taxon>
    </lineage>
</organism>
<protein>
    <recommendedName>
        <fullName evidence="1">RNase H type-1 domain-containing protein</fullName>
    </recommendedName>
</protein>
<dbReference type="Gene3D" id="3.30.420.10">
    <property type="entry name" value="Ribonuclease H-like superfamily/Ribonuclease H"/>
    <property type="match status" value="1"/>
</dbReference>
<dbReference type="PANTHER" id="PTHR34146">
    <property type="entry name" value="POLYNUCLEOTIDYL TRANSFERASE, RIBONUCLEASE H-LIKE SUPERFAMILY PROTEIN-RELATED"/>
    <property type="match status" value="1"/>
</dbReference>
<proteinExistence type="predicted"/>
<name>A0ABQ7CHY6_BRACR</name>
<accession>A0ABQ7CHY6</accession>
<feature type="domain" description="RNase H type-1" evidence="1">
    <location>
        <begin position="139"/>
        <end position="259"/>
    </location>
</feature>
<dbReference type="InterPro" id="IPR012337">
    <property type="entry name" value="RNaseH-like_sf"/>
</dbReference>
<dbReference type="PANTHER" id="PTHR34146:SF3">
    <property type="entry name" value="POLYNUCLEOTIDYL TRANSFERASE, RIBONUCLEASE H-LIKE SUPERFAMILY PROTEIN"/>
    <property type="match status" value="1"/>
</dbReference>
<dbReference type="InterPro" id="IPR036397">
    <property type="entry name" value="RNaseH_sf"/>
</dbReference>
<dbReference type="Pfam" id="PF13456">
    <property type="entry name" value="RVT_3"/>
    <property type="match status" value="1"/>
</dbReference>
<dbReference type="InterPro" id="IPR044730">
    <property type="entry name" value="RNase_H-like_dom_plant"/>
</dbReference>
<dbReference type="SUPFAM" id="SSF53098">
    <property type="entry name" value="Ribonuclease H-like"/>
    <property type="match status" value="1"/>
</dbReference>
<keyword evidence="3" id="KW-1185">Reference proteome</keyword>